<sequence>MAELLHQMIPKIEDHLKSVAYIYTKFPSVESITHALNEALNKDDLNETISEIIESMLEETPILIDPLNPETAKKALKKIVKLTRIEYPNEIFKNITNSKAYDCLIEQVNLHERTIDCALVKENFDLITFKLSQLSKLKCYLNIDCVCDRLFAKLDKYFNELYKTCWYKITNWFEDSMNILSQDQIDEIKNSIQKFQLAKNLISIHLDSKFDYVLNLHKEIIGQCDRLFNRFQKCSCENLQEVIRYLENIKIICSCFSNKELDELFLKTREEVGKKFKTKTDSIQKLLLDKVFDFEQLADILMECKRLKKLYLKSLETRDELDIENKFKRACSFIKEYFESQKEEIIKKLEEIGAHDEKKSIESLFVLVENLNKSKECAKLCILIDKEDLISIIKSINVFVFNKISAICMTLECILSQSEVNKTLMDTIESNYNEIKKWRVIGDAANSTSDSFHKIKARIIEFFVDLNKKLLEDSFDSFRNTTTHKVNYESIKLYFQIMKNAEWLDELKENFYFELYIKFENDLLKRAKDLSRSYTQFNISIENYRNIKDANQIYLNLVRFEPLADTNDEFQALVENVENNFKQKMEEAISVIKKEINEENLTKEKLKCSFLDYAIKFIDEATSNSISVINLNELEVLKHSIKELLISYNNSVSVEFEENFRSIKDSKFDDNLEKTISEKSEKMISRLKEFELNLFIRKFDSLKSFVRMIKKNDYDDLEKIFQNIEDFFICSSIFLDNSFRDIFKDDSKREIVKIELKELQEFCKNNRLEFVDGLNQTCINQVIKCLQVSLKCDLIAKISQNKLQKSNFEFDLIDCTPSLLIKALNENVELIVSEILNTNFMDIEKIRYEKDRINMHTNINSKLKFLKELNRSIELKEILESFKIFNKWDEFVKKIVDFLNKSVTNICEKILKILESTKFTESQLKELRLNYENLITLDNVYKDDLSSNSCLKEIQTQLLNKYIEAFIEDSLKKFRQKHSALEILNLASALEDEETGLLILRDYQIFKGEMIRNRVEKTASHDIKYVLENLRGDAVSKDQLEKRYNDFDTEYHALVKRNISSISNTKTLDKLINETKKILNINNKRKIFGTDIKNKIPKLVAHIFALWTLKNTKYYNEMKEVPNKDAYLLKPHPAQVIAIFRLLGVGTGEGKSVILAVVAIVLALAGFDVSCACYSQYLSERDYNDFKEIFHALNVEKYVFYGTFNQVCENFLNQNYDIRERVLSLIKSNTLSTEEFENKNARPKILLIDEVDVFFNQDFLGNLYVPSARLRDPSITKLINLIWTEKKSINFLSLKKTSEYKEVKEKFSKWISLIDEALKDVLADLKSYESHEYKVFDDRIAYKEQDGVQTNIFYGYKTLFAYYHENERDYISKKSLHDNISLLINCGCFSYCEIPIKFQYILGVTGTLENLSLTQKSIISEMYKIKFSTYIPSIYGERKLVFRNEADTLVATKVDYFLRFKDEIDKRILGTVNVDVKRAVLVFFDKIEILNSFYASPQMEAYKVNDDVNILKKDVTLNDKIYLIKKAIFRK</sequence>
<name>A0A813MA29_9BILA</name>
<feature type="domain" description="SecA DEAD-like N-terminal" evidence="2">
    <location>
        <begin position="1129"/>
        <end position="1198"/>
    </location>
</feature>
<dbReference type="GO" id="GO:0017038">
    <property type="term" value="P:protein import"/>
    <property type="evidence" value="ECO:0007669"/>
    <property type="project" value="InterPro"/>
</dbReference>
<dbReference type="GO" id="GO:0016020">
    <property type="term" value="C:membrane"/>
    <property type="evidence" value="ECO:0007669"/>
    <property type="project" value="InterPro"/>
</dbReference>
<evidence type="ECO:0000313" key="3">
    <source>
        <dbReference type="EMBL" id="CAF0717694.1"/>
    </source>
</evidence>
<dbReference type="Proteomes" id="UP000663879">
    <property type="component" value="Unassembled WGS sequence"/>
</dbReference>
<keyword evidence="1" id="KW-0175">Coiled coil</keyword>
<dbReference type="InterPro" id="IPR027417">
    <property type="entry name" value="P-loop_NTPase"/>
</dbReference>
<evidence type="ECO:0000256" key="1">
    <source>
        <dbReference type="SAM" id="Coils"/>
    </source>
</evidence>
<dbReference type="InterPro" id="IPR011115">
    <property type="entry name" value="SecA_DEAD"/>
</dbReference>
<dbReference type="OrthoDB" id="7614088at2759"/>
<evidence type="ECO:0000313" key="4">
    <source>
        <dbReference type="Proteomes" id="UP000663879"/>
    </source>
</evidence>
<dbReference type="Pfam" id="PF07517">
    <property type="entry name" value="SecA_DEAD"/>
    <property type="match status" value="1"/>
</dbReference>
<gene>
    <name evidence="3" type="ORF">OXX778_LOCUS1850</name>
</gene>
<organism evidence="3 4">
    <name type="scientific">Brachionus calyciflorus</name>
    <dbReference type="NCBI Taxonomy" id="104777"/>
    <lineage>
        <taxon>Eukaryota</taxon>
        <taxon>Metazoa</taxon>
        <taxon>Spiralia</taxon>
        <taxon>Gnathifera</taxon>
        <taxon>Rotifera</taxon>
        <taxon>Eurotatoria</taxon>
        <taxon>Monogononta</taxon>
        <taxon>Pseudotrocha</taxon>
        <taxon>Ploima</taxon>
        <taxon>Brachionidae</taxon>
        <taxon>Brachionus</taxon>
    </lineage>
</organism>
<reference evidence="3" key="1">
    <citation type="submission" date="2021-02" db="EMBL/GenBank/DDBJ databases">
        <authorList>
            <person name="Nowell W R."/>
        </authorList>
    </citation>
    <scope>NUCLEOTIDE SEQUENCE</scope>
    <source>
        <strain evidence="3">Ploen Becks lab</strain>
    </source>
</reference>
<dbReference type="SUPFAM" id="SSF52540">
    <property type="entry name" value="P-loop containing nucleoside triphosphate hydrolases"/>
    <property type="match status" value="1"/>
</dbReference>
<dbReference type="Gene3D" id="3.40.50.300">
    <property type="entry name" value="P-loop containing nucleotide triphosphate hydrolases"/>
    <property type="match status" value="1"/>
</dbReference>
<protein>
    <recommendedName>
        <fullName evidence="2">SecA DEAD-like N-terminal domain-containing protein</fullName>
    </recommendedName>
</protein>
<accession>A0A813MA29</accession>
<keyword evidence="4" id="KW-1185">Reference proteome</keyword>
<feature type="coiled-coil region" evidence="1">
    <location>
        <begin position="567"/>
        <end position="602"/>
    </location>
</feature>
<comment type="caution">
    <text evidence="3">The sequence shown here is derived from an EMBL/GenBank/DDBJ whole genome shotgun (WGS) entry which is preliminary data.</text>
</comment>
<evidence type="ECO:0000259" key="2">
    <source>
        <dbReference type="Pfam" id="PF07517"/>
    </source>
</evidence>
<proteinExistence type="predicted"/>
<dbReference type="GO" id="GO:0005524">
    <property type="term" value="F:ATP binding"/>
    <property type="evidence" value="ECO:0007669"/>
    <property type="project" value="InterPro"/>
</dbReference>
<dbReference type="EMBL" id="CAJNOC010000129">
    <property type="protein sequence ID" value="CAF0717694.1"/>
    <property type="molecule type" value="Genomic_DNA"/>
</dbReference>